<evidence type="ECO:0000256" key="1">
    <source>
        <dbReference type="ARBA" id="ARBA00022729"/>
    </source>
</evidence>
<dbReference type="EMBL" id="JADGMS010000007">
    <property type="protein sequence ID" value="KAF9679244.1"/>
    <property type="molecule type" value="Genomic_DNA"/>
</dbReference>
<sequence length="70" mass="7815">MIIFSSVVHFKNYILIHLTGNQTLTSPDGDLKTVKSTVVWVANREHPVPNPSLSGLRLLEDGNLYGQLIR</sequence>
<name>A0A835K6C7_9ROSI</name>
<organism evidence="5 6">
    <name type="scientific">Salix dunnii</name>
    <dbReference type="NCBI Taxonomy" id="1413687"/>
    <lineage>
        <taxon>Eukaryota</taxon>
        <taxon>Viridiplantae</taxon>
        <taxon>Streptophyta</taxon>
        <taxon>Embryophyta</taxon>
        <taxon>Tracheophyta</taxon>
        <taxon>Spermatophyta</taxon>
        <taxon>Magnoliopsida</taxon>
        <taxon>eudicotyledons</taxon>
        <taxon>Gunneridae</taxon>
        <taxon>Pentapetalae</taxon>
        <taxon>rosids</taxon>
        <taxon>fabids</taxon>
        <taxon>Malpighiales</taxon>
        <taxon>Salicaceae</taxon>
        <taxon>Saliceae</taxon>
        <taxon>Salix</taxon>
    </lineage>
</organism>
<evidence type="ECO:0000313" key="6">
    <source>
        <dbReference type="Proteomes" id="UP000657918"/>
    </source>
</evidence>
<proteinExistence type="predicted"/>
<accession>A0A835K6C7</accession>
<keyword evidence="3" id="KW-0325">Glycoprotein</keyword>
<reference evidence="5 6" key="1">
    <citation type="submission" date="2020-10" db="EMBL/GenBank/DDBJ databases">
        <title>Plant Genome Project.</title>
        <authorList>
            <person name="Zhang R.-G."/>
        </authorList>
    </citation>
    <scope>NUCLEOTIDE SEQUENCE [LARGE SCALE GENOMIC DNA]</scope>
    <source>
        <strain evidence="5">FAFU-HL-1</strain>
        <tissue evidence="5">Leaf</tissue>
    </source>
</reference>
<dbReference type="InterPro" id="IPR001480">
    <property type="entry name" value="Bulb-type_lectin_dom"/>
</dbReference>
<keyword evidence="1" id="KW-0732">Signal</keyword>
<evidence type="ECO:0000259" key="4">
    <source>
        <dbReference type="PROSITE" id="PS50927"/>
    </source>
</evidence>
<evidence type="ECO:0000313" key="5">
    <source>
        <dbReference type="EMBL" id="KAF9679244.1"/>
    </source>
</evidence>
<dbReference type="SUPFAM" id="SSF51110">
    <property type="entry name" value="alpha-D-mannose-specific plant lectins"/>
    <property type="match status" value="1"/>
</dbReference>
<evidence type="ECO:0000256" key="3">
    <source>
        <dbReference type="ARBA" id="ARBA00023180"/>
    </source>
</evidence>
<gene>
    <name evidence="5" type="ORF">SADUNF_Sadunf07G0119900</name>
</gene>
<keyword evidence="2" id="KW-1015">Disulfide bond</keyword>
<comment type="caution">
    <text evidence="5">The sequence shown here is derived from an EMBL/GenBank/DDBJ whole genome shotgun (WGS) entry which is preliminary data.</text>
</comment>
<dbReference type="AlphaFoldDB" id="A0A835K6C7"/>
<feature type="domain" description="Bulb-type lectin" evidence="4">
    <location>
        <begin position="1"/>
        <end position="70"/>
    </location>
</feature>
<dbReference type="Proteomes" id="UP000657918">
    <property type="component" value="Unassembled WGS sequence"/>
</dbReference>
<keyword evidence="6" id="KW-1185">Reference proteome</keyword>
<protein>
    <recommendedName>
        <fullName evidence="4">Bulb-type lectin domain-containing protein</fullName>
    </recommendedName>
</protein>
<dbReference type="InterPro" id="IPR036426">
    <property type="entry name" value="Bulb-type_lectin_dom_sf"/>
</dbReference>
<dbReference type="PROSITE" id="PS50927">
    <property type="entry name" value="BULB_LECTIN"/>
    <property type="match status" value="1"/>
</dbReference>
<evidence type="ECO:0000256" key="2">
    <source>
        <dbReference type="ARBA" id="ARBA00023157"/>
    </source>
</evidence>